<organism evidence="3 4">
    <name type="scientific">Pendulispora brunnea</name>
    <dbReference type="NCBI Taxonomy" id="2905690"/>
    <lineage>
        <taxon>Bacteria</taxon>
        <taxon>Pseudomonadati</taxon>
        <taxon>Myxococcota</taxon>
        <taxon>Myxococcia</taxon>
        <taxon>Myxococcales</taxon>
        <taxon>Sorangiineae</taxon>
        <taxon>Pendulisporaceae</taxon>
        <taxon>Pendulispora</taxon>
    </lineage>
</organism>
<evidence type="ECO:0000313" key="3">
    <source>
        <dbReference type="EMBL" id="WXA90388.1"/>
    </source>
</evidence>
<sequence>MKHRRFLLGAFAVVVVPSTCALDACNDFRTDGGPGGVDAGKDIQSADVSPGGDASMDGDADAGADAHDGSTTEDSPPDFECPRWTKEPRDPDCAPRRTFVLEKNTVIDSSTLRLAVSAINRIGIAYNAMQSADEGQIHVIRFTGDTVSTTPLVISESQFDNVGVSLDIVAGPDADFALAYQTIPNNEIIFRTLAPSGPPSLKEPVASGIAEPASMALTVAPSGEIRALYASPAQKSIFSKAKPRGGTWGAASVVAAYRDGDGGTSVPGAWQVSAVSDETGSTHAAFHLPRVGSYSEPRYTQFTGTAWNDSKVLFNTAGSSTTGFSIALGLAGSVHHAVFYHRPLTATIADLLLATWTGVDSMPTIQILDQNIPSENANAPRYRAAMAMDRWGLVHIVQARPGPFGGEIEYLRQSRRGGQVSWLSDIIDDDVMSDISSDPMVAIAISPNGRPHIAYYKAKEATMMYATRTDRQH</sequence>
<feature type="signal peptide" evidence="2">
    <location>
        <begin position="1"/>
        <end position="21"/>
    </location>
</feature>
<dbReference type="EMBL" id="CP089982">
    <property type="protein sequence ID" value="WXA90388.1"/>
    <property type="molecule type" value="Genomic_DNA"/>
</dbReference>
<proteinExistence type="predicted"/>
<accession>A0ABZ2JV81</accession>
<evidence type="ECO:0000313" key="4">
    <source>
        <dbReference type="Proteomes" id="UP001379533"/>
    </source>
</evidence>
<evidence type="ECO:0000256" key="2">
    <source>
        <dbReference type="SAM" id="SignalP"/>
    </source>
</evidence>
<gene>
    <name evidence="3" type="ORF">LZC95_28480</name>
</gene>
<evidence type="ECO:0000256" key="1">
    <source>
        <dbReference type="SAM" id="MobiDB-lite"/>
    </source>
</evidence>
<keyword evidence="4" id="KW-1185">Reference proteome</keyword>
<feature type="region of interest" description="Disordered" evidence="1">
    <location>
        <begin position="34"/>
        <end position="94"/>
    </location>
</feature>
<dbReference type="Gene3D" id="2.120.10.70">
    <property type="entry name" value="Fucose-specific lectin"/>
    <property type="match status" value="1"/>
</dbReference>
<reference evidence="3 4" key="1">
    <citation type="submission" date="2021-12" db="EMBL/GenBank/DDBJ databases">
        <title>Discovery of the Pendulisporaceae a myxobacterial family with distinct sporulation behavior and unique specialized metabolism.</title>
        <authorList>
            <person name="Garcia R."/>
            <person name="Popoff A."/>
            <person name="Bader C.D."/>
            <person name="Loehr J."/>
            <person name="Walesch S."/>
            <person name="Walt C."/>
            <person name="Boldt J."/>
            <person name="Bunk B."/>
            <person name="Haeckl F.J.F.P.J."/>
            <person name="Gunesch A.P."/>
            <person name="Birkelbach J."/>
            <person name="Nuebel U."/>
            <person name="Pietschmann T."/>
            <person name="Bach T."/>
            <person name="Mueller R."/>
        </authorList>
    </citation>
    <scope>NUCLEOTIDE SEQUENCE [LARGE SCALE GENOMIC DNA]</scope>
    <source>
        <strain evidence="3 4">MSr12523</strain>
    </source>
</reference>
<name>A0ABZ2JV81_9BACT</name>
<dbReference type="Proteomes" id="UP001379533">
    <property type="component" value="Chromosome"/>
</dbReference>
<feature type="compositionally biased region" description="Basic and acidic residues" evidence="1">
    <location>
        <begin position="80"/>
        <end position="94"/>
    </location>
</feature>
<dbReference type="RefSeq" id="WP_394841000.1">
    <property type="nucleotide sequence ID" value="NZ_CP089982.1"/>
</dbReference>
<keyword evidence="2" id="KW-0732">Signal</keyword>
<protein>
    <submittedName>
        <fullName evidence="3">Uncharacterized protein</fullName>
    </submittedName>
</protein>
<feature type="chain" id="PRO_5046999998" evidence="2">
    <location>
        <begin position="22"/>
        <end position="473"/>
    </location>
</feature>